<gene>
    <name evidence="1" type="ORF">GCM10017643_37380</name>
</gene>
<dbReference type="EMBL" id="BSFJ01000031">
    <property type="protein sequence ID" value="GLK73620.1"/>
    <property type="molecule type" value="Genomic_DNA"/>
</dbReference>
<reference evidence="1" key="2">
    <citation type="submission" date="2023-01" db="EMBL/GenBank/DDBJ databases">
        <authorList>
            <person name="Sun Q."/>
            <person name="Evtushenko L."/>
        </authorList>
    </citation>
    <scope>NUCLEOTIDE SEQUENCE</scope>
    <source>
        <strain evidence="1">VKM B-2484</strain>
    </source>
</reference>
<sequence length="92" mass="10388">MVFWENEDNEMMRFLRFALESGIRRRAVGVSVVVGTTLNIINQFDVVMGNAPLDVVKAVLTYAVPYCSATYGAVAYRLHHERQVRLLAVGRD</sequence>
<evidence type="ECO:0000313" key="2">
    <source>
        <dbReference type="Proteomes" id="UP001143370"/>
    </source>
</evidence>
<protein>
    <submittedName>
        <fullName evidence="1">Uncharacterized protein</fullName>
    </submittedName>
</protein>
<proteinExistence type="predicted"/>
<accession>A0A9W6J9Y9</accession>
<dbReference type="RefSeq" id="WP_246544873.1">
    <property type="nucleotide sequence ID" value="NZ_BSFJ01000031.1"/>
</dbReference>
<evidence type="ECO:0000313" key="1">
    <source>
        <dbReference type="EMBL" id="GLK73620.1"/>
    </source>
</evidence>
<dbReference type="AlphaFoldDB" id="A0A9W6J9Y9"/>
<dbReference type="Proteomes" id="UP001143370">
    <property type="component" value="Unassembled WGS sequence"/>
</dbReference>
<keyword evidence="2" id="KW-1185">Reference proteome</keyword>
<name>A0A9W6J9Y9_9HYPH</name>
<comment type="caution">
    <text evidence="1">The sequence shown here is derived from an EMBL/GenBank/DDBJ whole genome shotgun (WGS) entry which is preliminary data.</text>
</comment>
<reference evidence="1" key="1">
    <citation type="journal article" date="2014" name="Int. J. Syst. Evol. Microbiol.">
        <title>Complete genome sequence of Corynebacterium casei LMG S-19264T (=DSM 44701T), isolated from a smear-ripened cheese.</title>
        <authorList>
            <consortium name="US DOE Joint Genome Institute (JGI-PGF)"/>
            <person name="Walter F."/>
            <person name="Albersmeier A."/>
            <person name="Kalinowski J."/>
            <person name="Ruckert C."/>
        </authorList>
    </citation>
    <scope>NUCLEOTIDE SEQUENCE</scope>
    <source>
        <strain evidence="1">VKM B-2484</strain>
    </source>
</reference>
<organism evidence="1 2">
    <name type="scientific">Ancylobacter dichloromethanicus</name>
    <dbReference type="NCBI Taxonomy" id="518825"/>
    <lineage>
        <taxon>Bacteria</taxon>
        <taxon>Pseudomonadati</taxon>
        <taxon>Pseudomonadota</taxon>
        <taxon>Alphaproteobacteria</taxon>
        <taxon>Hyphomicrobiales</taxon>
        <taxon>Xanthobacteraceae</taxon>
        <taxon>Ancylobacter</taxon>
    </lineage>
</organism>